<accession>A0A2S2DT54</accession>
<evidence type="ECO:0000313" key="1">
    <source>
        <dbReference type="EMBL" id="AWL08479.1"/>
    </source>
</evidence>
<dbReference type="RefSeq" id="WP_109322229.1">
    <property type="nucleotide sequence ID" value="NZ_CP029346.1"/>
</dbReference>
<dbReference type="AlphaFoldDB" id="A0A2S2DT54"/>
<evidence type="ECO:0000313" key="2">
    <source>
        <dbReference type="Proteomes" id="UP000245468"/>
    </source>
</evidence>
<sequence length="263" mass="30223">MALLNTSKWALIKRLISLIILLSMGVAAVIYSDLAYNDIKCTGIVVKLDSENERPLLGKKDINNVVTEQGTRYYVGKYLQNISLHQMEERVKRIHLVKSCEAHFDFSGKIIISVKEYSPIARILRNTLNDSNLSDQYVTQDGKFIGTSPLFTPRILVVSGPFFKKNRKNLSDTKGKHLIQLFEFINNNEFWRAQISQLEVAEDGGVVMIPTLGITRVDFGLPINIDTKFKKLALFYKKIIPNKGWNTYRWVRLKYKNQVICDY</sequence>
<proteinExistence type="predicted"/>
<organism evidence="1 2">
    <name type="scientific">Aquirufa nivalisilvae</name>
    <dbReference type="NCBI Taxonomy" id="2516557"/>
    <lineage>
        <taxon>Bacteria</taxon>
        <taxon>Pseudomonadati</taxon>
        <taxon>Bacteroidota</taxon>
        <taxon>Cytophagia</taxon>
        <taxon>Cytophagales</taxon>
        <taxon>Flectobacillaceae</taxon>
        <taxon>Aquirufa</taxon>
    </lineage>
</organism>
<protein>
    <submittedName>
        <fullName evidence="1">Uncharacterized protein</fullName>
    </submittedName>
</protein>
<keyword evidence="2" id="KW-1185">Reference proteome</keyword>
<reference evidence="2" key="1">
    <citation type="submission" date="2018-05" db="EMBL/GenBank/DDBJ databases">
        <title>Pseudarcicella sp. HME7025 Genome sequencing and assembly.</title>
        <authorList>
            <person name="Kim H."/>
            <person name="Kang H."/>
            <person name="Joh K."/>
        </authorList>
    </citation>
    <scope>NUCLEOTIDE SEQUENCE [LARGE SCALE GENOMIC DNA]</scope>
    <source>
        <strain evidence="2">HME7025</strain>
    </source>
</reference>
<gene>
    <name evidence="1" type="ORF">HME7025_00607</name>
</gene>
<name>A0A2S2DT54_9BACT</name>
<dbReference type="EMBL" id="CP029346">
    <property type="protein sequence ID" value="AWL08479.1"/>
    <property type="molecule type" value="Genomic_DNA"/>
</dbReference>
<dbReference type="Proteomes" id="UP000245468">
    <property type="component" value="Chromosome"/>
</dbReference>
<dbReference type="OrthoDB" id="1466667at2"/>
<dbReference type="KEGG" id="psez:HME7025_00607"/>